<proteinExistence type="predicted"/>
<accession>A0A2K3KU32</accession>
<organism evidence="1 2">
    <name type="scientific">Trifolium pratense</name>
    <name type="common">Red clover</name>
    <dbReference type="NCBI Taxonomy" id="57577"/>
    <lineage>
        <taxon>Eukaryota</taxon>
        <taxon>Viridiplantae</taxon>
        <taxon>Streptophyta</taxon>
        <taxon>Embryophyta</taxon>
        <taxon>Tracheophyta</taxon>
        <taxon>Spermatophyta</taxon>
        <taxon>Magnoliopsida</taxon>
        <taxon>eudicotyledons</taxon>
        <taxon>Gunneridae</taxon>
        <taxon>Pentapetalae</taxon>
        <taxon>rosids</taxon>
        <taxon>fabids</taxon>
        <taxon>Fabales</taxon>
        <taxon>Fabaceae</taxon>
        <taxon>Papilionoideae</taxon>
        <taxon>50 kb inversion clade</taxon>
        <taxon>NPAAA clade</taxon>
        <taxon>Hologalegina</taxon>
        <taxon>IRL clade</taxon>
        <taxon>Trifolieae</taxon>
        <taxon>Trifolium</taxon>
    </lineage>
</organism>
<feature type="non-terminal residue" evidence="1">
    <location>
        <position position="52"/>
    </location>
</feature>
<reference evidence="1 2" key="1">
    <citation type="journal article" date="2014" name="Am. J. Bot.">
        <title>Genome assembly and annotation for red clover (Trifolium pratense; Fabaceae).</title>
        <authorList>
            <person name="Istvanek J."/>
            <person name="Jaros M."/>
            <person name="Krenek A."/>
            <person name="Repkova J."/>
        </authorList>
    </citation>
    <scope>NUCLEOTIDE SEQUENCE [LARGE SCALE GENOMIC DNA]</scope>
    <source>
        <strain evidence="2">cv. Tatra</strain>
        <tissue evidence="1">Young leaves</tissue>
    </source>
</reference>
<evidence type="ECO:0000313" key="2">
    <source>
        <dbReference type="Proteomes" id="UP000236291"/>
    </source>
</evidence>
<reference evidence="1 2" key="2">
    <citation type="journal article" date="2017" name="Front. Plant Sci.">
        <title>Gene Classification and Mining of Molecular Markers Useful in Red Clover (Trifolium pratense) Breeding.</title>
        <authorList>
            <person name="Istvanek J."/>
            <person name="Dluhosova J."/>
            <person name="Dluhos P."/>
            <person name="Patkova L."/>
            <person name="Nedelnik J."/>
            <person name="Repkova J."/>
        </authorList>
    </citation>
    <scope>NUCLEOTIDE SEQUENCE [LARGE SCALE GENOMIC DNA]</scope>
    <source>
        <strain evidence="2">cv. Tatra</strain>
        <tissue evidence="1">Young leaves</tissue>
    </source>
</reference>
<evidence type="ECO:0000313" key="1">
    <source>
        <dbReference type="EMBL" id="PNX69797.1"/>
    </source>
</evidence>
<comment type="caution">
    <text evidence="1">The sequence shown here is derived from an EMBL/GenBank/DDBJ whole genome shotgun (WGS) entry which is preliminary data.</text>
</comment>
<dbReference type="Proteomes" id="UP000236291">
    <property type="component" value="Unassembled WGS sequence"/>
</dbReference>
<name>A0A2K3KU32_TRIPR</name>
<sequence length="52" mass="6032">MVCWLEILSDVSCFNGKQEILQRRLLRLRQLVRIGDVIVVDDESEDGFPTLI</sequence>
<gene>
    <name evidence="1" type="ORF">L195_g056915</name>
</gene>
<protein>
    <submittedName>
        <fullName evidence="1">Uncharacterized protein</fullName>
    </submittedName>
</protein>
<dbReference type="AlphaFoldDB" id="A0A2K3KU32"/>
<dbReference type="EMBL" id="ASHM01110050">
    <property type="protein sequence ID" value="PNX69797.1"/>
    <property type="molecule type" value="Genomic_DNA"/>
</dbReference>